<comment type="caution">
    <text evidence="3">The sequence shown here is derived from an EMBL/GenBank/DDBJ whole genome shotgun (WGS) entry which is preliminary data.</text>
</comment>
<keyword evidence="1" id="KW-0812">Transmembrane</keyword>
<sequence length="503" mass="55630">MRKGRKSHQHRPSGIKRLLEKLFSCHFLFGLLSLTWLIVRTGTKPTRAVYPCQKVAAANADSWLTLLVIPFFLGLTGSQPKKHSNPKRISWGLGIVLLLFFAIFTFKILTSGSSTSQSISGGKEQGKMQSLQGVSSDLFVVENIDGTDNGFEKLIALMQEQGLNFYEREGKDTENGTHGLIAKDDLIIIKVNSQWDQRGGTNTDLVKSIIEAIVGHPDGFTGEIVVADNGQAQFGARGRGGSLDWNQNNARDRSQSMQKVVDTFSDSYRASVYLWDRITKNRVGEYSEGDLQDGYILDSTPSPRTKIQVSYPKFKTEFGTYISFKKGIWDQGRKAYDSGKLKVLNVPILKPHSIYGVTAAVKHYMGVVSDKLTGHTSHNSVGLGGMGTQMAETRMPVLNVLDAIWISPRSGPRVSYSQAVENNMIAASIDPIALDYWSAKNILMKVAKSENNPYADSMNPDIVTGGSFGYWLRLSMDELNKAGYETTLGDENIRVFFPLQKSS</sequence>
<proteinExistence type="predicted"/>
<keyword evidence="1" id="KW-1133">Transmembrane helix</keyword>
<feature type="transmembrane region" description="Helical" evidence="1">
    <location>
        <begin position="59"/>
        <end position="77"/>
    </location>
</feature>
<accession>A0A0F9HGE6</accession>
<evidence type="ECO:0000259" key="2">
    <source>
        <dbReference type="Pfam" id="PF04015"/>
    </source>
</evidence>
<feature type="transmembrane region" description="Helical" evidence="1">
    <location>
        <begin position="21"/>
        <end position="39"/>
    </location>
</feature>
<protein>
    <recommendedName>
        <fullName evidence="2">DUF362 domain-containing protein</fullName>
    </recommendedName>
</protein>
<feature type="non-terminal residue" evidence="3">
    <location>
        <position position="503"/>
    </location>
</feature>
<dbReference type="InterPro" id="IPR007160">
    <property type="entry name" value="DUF362"/>
</dbReference>
<dbReference type="EMBL" id="LAZR01015205">
    <property type="protein sequence ID" value="KKM14202.1"/>
    <property type="molecule type" value="Genomic_DNA"/>
</dbReference>
<dbReference type="AlphaFoldDB" id="A0A0F9HGE6"/>
<feature type="transmembrane region" description="Helical" evidence="1">
    <location>
        <begin position="89"/>
        <end position="109"/>
    </location>
</feature>
<feature type="domain" description="DUF362" evidence="2">
    <location>
        <begin position="343"/>
        <end position="439"/>
    </location>
</feature>
<keyword evidence="1" id="KW-0472">Membrane</keyword>
<gene>
    <name evidence="3" type="ORF">LCGC14_1708490</name>
</gene>
<dbReference type="Pfam" id="PF04015">
    <property type="entry name" value="DUF362"/>
    <property type="match status" value="1"/>
</dbReference>
<reference evidence="3" key="1">
    <citation type="journal article" date="2015" name="Nature">
        <title>Complex archaea that bridge the gap between prokaryotes and eukaryotes.</title>
        <authorList>
            <person name="Spang A."/>
            <person name="Saw J.H."/>
            <person name="Jorgensen S.L."/>
            <person name="Zaremba-Niedzwiedzka K."/>
            <person name="Martijn J."/>
            <person name="Lind A.E."/>
            <person name="van Eijk R."/>
            <person name="Schleper C."/>
            <person name="Guy L."/>
            <person name="Ettema T.J."/>
        </authorList>
    </citation>
    <scope>NUCLEOTIDE SEQUENCE</scope>
</reference>
<organism evidence="3">
    <name type="scientific">marine sediment metagenome</name>
    <dbReference type="NCBI Taxonomy" id="412755"/>
    <lineage>
        <taxon>unclassified sequences</taxon>
        <taxon>metagenomes</taxon>
        <taxon>ecological metagenomes</taxon>
    </lineage>
</organism>
<name>A0A0F9HGE6_9ZZZZ</name>
<evidence type="ECO:0000256" key="1">
    <source>
        <dbReference type="SAM" id="Phobius"/>
    </source>
</evidence>
<evidence type="ECO:0000313" key="3">
    <source>
        <dbReference type="EMBL" id="KKM14202.1"/>
    </source>
</evidence>